<evidence type="ECO:0000313" key="2">
    <source>
        <dbReference type="EMBL" id="ADV64314.1"/>
    </source>
</evidence>
<dbReference type="RefSeq" id="WP_013555164.1">
    <property type="nucleotide sequence ID" value="NC_014957.1"/>
</dbReference>
<feature type="compositionally biased region" description="Low complexity" evidence="1">
    <location>
        <begin position="184"/>
        <end position="215"/>
    </location>
</feature>
<protein>
    <submittedName>
        <fullName evidence="2">Uncharacterized protein</fullName>
    </submittedName>
</protein>
<name>E8R6X1_ISOPI</name>
<gene>
    <name evidence="2" type="ordered locus">Isop_3758</name>
</gene>
<keyword evidence="2" id="KW-0614">Plasmid</keyword>
<dbReference type="AlphaFoldDB" id="E8R6X1"/>
<reference key="1">
    <citation type="submission" date="2010-11" db="EMBL/GenBank/DDBJ databases">
        <title>The complete sequence of plasmid of Isophaera pallida ATCC 43644.</title>
        <authorList>
            <consortium name="US DOE Joint Genome Institute (JGI-PGF)"/>
            <person name="Lucas S."/>
            <person name="Copeland A."/>
            <person name="Lapidus A."/>
            <person name="Bruce D."/>
            <person name="Goodwin L."/>
            <person name="Pitluck S."/>
            <person name="Kyrpides N."/>
            <person name="Mavromatis K."/>
            <person name="Pagani I."/>
            <person name="Ivanova N."/>
            <person name="Saunders E."/>
            <person name="Brettin T."/>
            <person name="Detter J.C."/>
            <person name="Han C."/>
            <person name="Tapia R."/>
            <person name="Land M."/>
            <person name="Hauser L."/>
            <person name="Markowitz V."/>
            <person name="Cheng J.-F."/>
            <person name="Hugenholtz P."/>
            <person name="Woyke T."/>
            <person name="Wu D."/>
            <person name="Eisen J.A."/>
        </authorList>
    </citation>
    <scope>NUCLEOTIDE SEQUENCE</scope>
    <source>
        <strain>ATCC 43644</strain>
    </source>
</reference>
<geneLocation type="plasmid" evidence="2 3">
    <name>pISOP01</name>
</geneLocation>
<dbReference type="EMBL" id="CP002354">
    <property type="protein sequence ID" value="ADV64314.1"/>
    <property type="molecule type" value="Genomic_DNA"/>
</dbReference>
<dbReference type="SUPFAM" id="SSF48452">
    <property type="entry name" value="TPR-like"/>
    <property type="match status" value="1"/>
</dbReference>
<feature type="compositionally biased region" description="Pro residues" evidence="1">
    <location>
        <begin position="174"/>
        <end position="183"/>
    </location>
</feature>
<evidence type="ECO:0000313" key="3">
    <source>
        <dbReference type="Proteomes" id="UP000008631"/>
    </source>
</evidence>
<dbReference type="HOGENOM" id="CLU_569587_0_0_0"/>
<dbReference type="InParanoid" id="E8R6X1"/>
<feature type="region of interest" description="Disordered" evidence="1">
    <location>
        <begin position="68"/>
        <end position="273"/>
    </location>
</feature>
<dbReference type="eggNOG" id="COG0457">
    <property type="taxonomic scope" value="Bacteria"/>
</dbReference>
<accession>E8R6X1</accession>
<feature type="compositionally biased region" description="Low complexity" evidence="1">
    <location>
        <begin position="350"/>
        <end position="360"/>
    </location>
</feature>
<feature type="compositionally biased region" description="Low complexity" evidence="1">
    <location>
        <begin position="230"/>
        <end position="245"/>
    </location>
</feature>
<dbReference type="KEGG" id="ipa:Isop_3758"/>
<dbReference type="Gene3D" id="1.25.40.10">
    <property type="entry name" value="Tetratricopeptide repeat domain"/>
    <property type="match status" value="1"/>
</dbReference>
<keyword evidence="3" id="KW-1185">Reference proteome</keyword>
<proteinExistence type="predicted"/>
<organism evidence="2 3">
    <name type="scientific">Isosphaera pallida (strain ATCC 43644 / DSM 9630 / IS1B)</name>
    <dbReference type="NCBI Taxonomy" id="575540"/>
    <lineage>
        <taxon>Bacteria</taxon>
        <taxon>Pseudomonadati</taxon>
        <taxon>Planctomycetota</taxon>
        <taxon>Planctomycetia</taxon>
        <taxon>Isosphaerales</taxon>
        <taxon>Isosphaeraceae</taxon>
        <taxon>Isosphaera</taxon>
    </lineage>
</organism>
<reference evidence="2 3" key="2">
    <citation type="journal article" date="2011" name="Stand. Genomic Sci.">
        <title>Complete genome sequence of Isosphaera pallida type strain (IS1B).</title>
        <authorList>
            <consortium name="US DOE Joint Genome Institute (JGI-PGF)"/>
            <person name="Goker M."/>
            <person name="Cleland D."/>
            <person name="Saunders E."/>
            <person name="Lapidus A."/>
            <person name="Nolan M."/>
            <person name="Lucas S."/>
            <person name="Hammon N."/>
            <person name="Deshpande S."/>
            <person name="Cheng J.F."/>
            <person name="Tapia R."/>
            <person name="Han C."/>
            <person name="Goodwin L."/>
            <person name="Pitluck S."/>
            <person name="Liolios K."/>
            <person name="Pagani I."/>
            <person name="Ivanova N."/>
            <person name="Mavromatis K."/>
            <person name="Pati A."/>
            <person name="Chen A."/>
            <person name="Palaniappan K."/>
            <person name="Land M."/>
            <person name="Hauser L."/>
            <person name="Chang Y.J."/>
            <person name="Jeffries C.D."/>
            <person name="Detter J.C."/>
            <person name="Beck B."/>
            <person name="Woyke T."/>
            <person name="Bristow J."/>
            <person name="Eisen J.A."/>
            <person name="Markowitz V."/>
            <person name="Hugenholtz P."/>
            <person name="Kyrpides N.C."/>
            <person name="Klenk H.P."/>
        </authorList>
    </citation>
    <scope>NUCLEOTIDE SEQUENCE [LARGE SCALE GENOMIC DNA]</scope>
    <source>
        <strain evidence="3">ATCC 43644 / DSM 9630 / IS1B</strain>
        <plasmid evidence="3">pISOP01</plasmid>
    </source>
</reference>
<evidence type="ECO:0000256" key="1">
    <source>
        <dbReference type="SAM" id="MobiDB-lite"/>
    </source>
</evidence>
<dbReference type="Proteomes" id="UP000008631">
    <property type="component" value="Plasmid pISOP01"/>
</dbReference>
<sequence>MPWTPRQLVAPAGLGRHGFSGASRTRASHAMTGRSLATASLLGALAALSWWAVELANLESAAWKARTAAWPTRAGTPPRSSLPPDGSKEDFPPSSPAAATVLTPPQVDGSRDSTPNPLPPRPPGEEAAAPQPAQDEHPFPPQTDPTESPSAGDDAAPRLDPPTPATSETATPTPSSPPPPALVPPSTSSLSHSTSWPSLSSSPSPSSSSDPLPGSDNPCPPLHAPYHGNTPESPSTFSRPPSSTPLAVDRSKSQRPSPALQQEAGLDAESAEFPPALPGLDVAALGEAEKRTRDMVFEIDAARRSARRLGQQGRWDEAWTVMRRLVSVEELQPPAEPSRLLARPLPPSLPAAGPSTPASSQVAAGSNPAPTPALPHELLVGIWHDLGVIAGRLGRWDESRGWFEQACRYQPRSAALRYDLALIERAAGRFDAARAHVHDALNLLMRPDLTEPRDPNQRRRLQTALERLRDQLPPPSRPP</sequence>
<dbReference type="InterPro" id="IPR011990">
    <property type="entry name" value="TPR-like_helical_dom_sf"/>
</dbReference>
<feature type="region of interest" description="Disordered" evidence="1">
    <location>
        <begin position="333"/>
        <end position="369"/>
    </location>
</feature>